<keyword evidence="3" id="KW-0540">Nuclease</keyword>
<dbReference type="SUPFAM" id="SSF53098">
    <property type="entry name" value="Ribonuclease H-like"/>
    <property type="match status" value="1"/>
</dbReference>
<dbReference type="CDD" id="cd09274">
    <property type="entry name" value="RNase_HI_RT_Ty3"/>
    <property type="match status" value="1"/>
</dbReference>
<evidence type="ECO:0000256" key="4">
    <source>
        <dbReference type="ARBA" id="ARBA00022750"/>
    </source>
</evidence>
<protein>
    <recommendedName>
        <fullName evidence="13">Integrase catalytic domain-containing protein</fullName>
    </recommendedName>
</protein>
<dbReference type="InterPro" id="IPR036397">
    <property type="entry name" value="RNaseH_sf"/>
</dbReference>
<evidence type="ECO:0000256" key="3">
    <source>
        <dbReference type="ARBA" id="ARBA00022722"/>
    </source>
</evidence>
<dbReference type="Gene3D" id="1.10.340.70">
    <property type="match status" value="1"/>
</dbReference>
<comment type="caution">
    <text evidence="14">The sequence shown here is derived from an EMBL/GenBank/DDBJ whole genome shotgun (WGS) entry which is preliminary data.</text>
</comment>
<evidence type="ECO:0000256" key="2">
    <source>
        <dbReference type="ARBA" id="ARBA00022695"/>
    </source>
</evidence>
<dbReference type="InterPro" id="IPR043128">
    <property type="entry name" value="Rev_trsase/Diguanyl_cyclase"/>
</dbReference>
<keyword evidence="6" id="KW-0378">Hydrolase</keyword>
<keyword evidence="4" id="KW-0645">Protease</keyword>
<dbReference type="FunFam" id="3.30.420.10:FF:000032">
    <property type="entry name" value="Retrovirus-related Pol polyprotein from transposon 297-like Protein"/>
    <property type="match status" value="1"/>
</dbReference>
<name>A0A8H7QCM3_9FUNG</name>
<keyword evidence="10" id="KW-0695">RNA-directed DNA polymerase</keyword>
<dbReference type="InterPro" id="IPR050951">
    <property type="entry name" value="Retrovirus_Pol_polyprotein"/>
</dbReference>
<dbReference type="GO" id="GO:0004190">
    <property type="term" value="F:aspartic-type endopeptidase activity"/>
    <property type="evidence" value="ECO:0007669"/>
    <property type="project" value="UniProtKB-KW"/>
</dbReference>
<dbReference type="Pfam" id="PF17919">
    <property type="entry name" value="RT_RNaseH_2"/>
    <property type="match status" value="1"/>
</dbReference>
<feature type="region of interest" description="Disordered" evidence="12">
    <location>
        <begin position="42"/>
        <end position="81"/>
    </location>
</feature>
<dbReference type="GO" id="GO:0004519">
    <property type="term" value="F:endonuclease activity"/>
    <property type="evidence" value="ECO:0007669"/>
    <property type="project" value="UniProtKB-KW"/>
</dbReference>
<dbReference type="GO" id="GO:0015074">
    <property type="term" value="P:DNA integration"/>
    <property type="evidence" value="ECO:0007669"/>
    <property type="project" value="UniProtKB-KW"/>
</dbReference>
<evidence type="ECO:0000259" key="13">
    <source>
        <dbReference type="PROSITE" id="PS50994"/>
    </source>
</evidence>
<dbReference type="PROSITE" id="PS00141">
    <property type="entry name" value="ASP_PROTEASE"/>
    <property type="match status" value="1"/>
</dbReference>
<dbReference type="InterPro" id="IPR041577">
    <property type="entry name" value="RT_RNaseH_2"/>
</dbReference>
<dbReference type="InterPro" id="IPR001584">
    <property type="entry name" value="Integrase_cat-core"/>
</dbReference>
<dbReference type="InterPro" id="IPR001969">
    <property type="entry name" value="Aspartic_peptidase_AS"/>
</dbReference>
<keyword evidence="9" id="KW-0229">DNA integration</keyword>
<keyword evidence="8" id="KW-0694">RNA-binding</keyword>
<evidence type="ECO:0000313" key="14">
    <source>
        <dbReference type="EMBL" id="KAG2190439.1"/>
    </source>
</evidence>
<dbReference type="Gene3D" id="2.40.70.10">
    <property type="entry name" value="Acid Proteases"/>
    <property type="match status" value="1"/>
</dbReference>
<dbReference type="PANTHER" id="PTHR37984:SF5">
    <property type="entry name" value="PROTEIN NYNRIN-LIKE"/>
    <property type="match status" value="1"/>
</dbReference>
<dbReference type="GO" id="GO:0003964">
    <property type="term" value="F:RNA-directed DNA polymerase activity"/>
    <property type="evidence" value="ECO:0007669"/>
    <property type="project" value="UniProtKB-KW"/>
</dbReference>
<evidence type="ECO:0000256" key="8">
    <source>
        <dbReference type="ARBA" id="ARBA00022884"/>
    </source>
</evidence>
<evidence type="ECO:0000256" key="11">
    <source>
        <dbReference type="ARBA" id="ARBA00023268"/>
    </source>
</evidence>
<dbReference type="GO" id="GO:0006508">
    <property type="term" value="P:proteolysis"/>
    <property type="evidence" value="ECO:0007669"/>
    <property type="project" value="InterPro"/>
</dbReference>
<reference evidence="14" key="1">
    <citation type="submission" date="2020-12" db="EMBL/GenBank/DDBJ databases">
        <title>Metabolic potential, ecology and presence of endohyphal bacteria is reflected in genomic diversity of Mucoromycotina.</title>
        <authorList>
            <person name="Muszewska A."/>
            <person name="Okrasinska A."/>
            <person name="Steczkiewicz K."/>
            <person name="Drgas O."/>
            <person name="Orlowska M."/>
            <person name="Perlinska-Lenart U."/>
            <person name="Aleksandrzak-Piekarczyk T."/>
            <person name="Szatraj K."/>
            <person name="Zielenkiewicz U."/>
            <person name="Pilsyk S."/>
            <person name="Malc E."/>
            <person name="Mieczkowski P."/>
            <person name="Kruszewska J.S."/>
            <person name="Biernat P."/>
            <person name="Pawlowska J."/>
        </authorList>
    </citation>
    <scope>NUCLEOTIDE SEQUENCE</scope>
    <source>
        <strain evidence="14">CBS 226.32</strain>
    </source>
</reference>
<dbReference type="SUPFAM" id="SSF50630">
    <property type="entry name" value="Acid proteases"/>
    <property type="match status" value="1"/>
</dbReference>
<feature type="domain" description="Integrase catalytic" evidence="13">
    <location>
        <begin position="1020"/>
        <end position="1180"/>
    </location>
</feature>
<keyword evidence="4" id="KW-0064">Aspartyl protease</keyword>
<dbReference type="InterPro" id="IPR021109">
    <property type="entry name" value="Peptidase_aspartic_dom_sf"/>
</dbReference>
<dbReference type="GO" id="GO:0005634">
    <property type="term" value="C:nucleus"/>
    <property type="evidence" value="ECO:0007669"/>
    <property type="project" value="UniProtKB-ARBA"/>
</dbReference>
<dbReference type="InterPro" id="IPR043502">
    <property type="entry name" value="DNA/RNA_pol_sf"/>
</dbReference>
<dbReference type="Pfam" id="PF17921">
    <property type="entry name" value="Integrase_H2C2"/>
    <property type="match status" value="1"/>
</dbReference>
<keyword evidence="7" id="KW-0460">Magnesium</keyword>
<dbReference type="InterPro" id="IPR041588">
    <property type="entry name" value="Integrase_H2C2"/>
</dbReference>
<dbReference type="SUPFAM" id="SSF56672">
    <property type="entry name" value="DNA/RNA polymerases"/>
    <property type="match status" value="1"/>
</dbReference>
<keyword evidence="1" id="KW-0808">Transferase</keyword>
<evidence type="ECO:0000256" key="5">
    <source>
        <dbReference type="ARBA" id="ARBA00022759"/>
    </source>
</evidence>
<dbReference type="Pfam" id="PF00078">
    <property type="entry name" value="RVT_1"/>
    <property type="match status" value="1"/>
</dbReference>
<evidence type="ECO:0000256" key="6">
    <source>
        <dbReference type="ARBA" id="ARBA00022801"/>
    </source>
</evidence>
<keyword evidence="11" id="KW-0511">Multifunctional enzyme</keyword>
<evidence type="ECO:0000256" key="12">
    <source>
        <dbReference type="SAM" id="MobiDB-lite"/>
    </source>
</evidence>
<dbReference type="GO" id="GO:0003723">
    <property type="term" value="F:RNA binding"/>
    <property type="evidence" value="ECO:0007669"/>
    <property type="project" value="UniProtKB-KW"/>
</dbReference>
<dbReference type="InterPro" id="IPR012337">
    <property type="entry name" value="RNaseH-like_sf"/>
</dbReference>
<dbReference type="CDD" id="cd01647">
    <property type="entry name" value="RT_LTR"/>
    <property type="match status" value="1"/>
</dbReference>
<keyword evidence="5" id="KW-0255">Endonuclease</keyword>
<dbReference type="FunFam" id="3.30.70.270:FF:000020">
    <property type="entry name" value="Transposon Tf2-6 polyprotein-like Protein"/>
    <property type="match status" value="1"/>
</dbReference>
<sequence>MVDDSMDLSVLKHFFFCEWCKRKGHSMNDCRTKSYAIQQFEKQHLQQQPQQPKYRPQYNNNRRYNNNNNNNNNNNSNWKQKKYYNNNRNINNDRNTQLLNMLLDKLIIDPPSTENKNDDLIDLSSSRDEDNFSSYFPAFSSQSLNVLSDVKFVNNISNHLSAKLPLYTAMVGGSHFKVLIDSGTSANYVHPKLLHYAKAITGVKNQSVETANGQQATIDKTVNFDMYLGDKYTYKNNINAFVFESKFDIILGNAWLKLVKPSPDWFSDTWTLTHPNGHDITILQSLKQQQVSTFKQESNLTNISSDLSEISLKSLSSPTEVDDHKIDSSIDTIPKDSTFFDVNDLNTLDFQDSLLPPNIPTDDYLLSSNQLARLLKKNQISECFVTNFANDDSDNTLITPIYPSALSEYEKLFPYAFKDNITKLPPHRNTRDIIVTNPTDAAPISIPPYRMSPLELKELRRQLNDLEKKGLIVPTASPWGAPILFVRKANTKELRMVCDFCALNRITISQKIPIPRIDECLDLLHNATHFSQIDLTGAFNQTRLFDSDSRRATISHLFGQHKWLVTPFGLRNPGPYFQSQMNFVLRDCTDFSVCYLDDILIFSKNEQEHKEHVKTVLSKLDEAKFVINKKKSHFNIKELTFLGFDITQHGVLPSKKKVAAVQNWPIPTNVQQVRQFCGLAQHYKRFIPNYAGIASCLTDLTAGSGSKTRSIVWTSECQQSFYLLKKLLCSAPVLITPDMDKPFRIECDSSDFAQGKDKIWKPLAYESKKLSKTERNYPAQERELLAILVALRTWRCFIEGKNYIVTTDHKPLIHLQKQQKVTPRLVRWISELDLYNPTIEYKKGSDNIIPDLLSRRDGPDCTPANHSLQSKYLYSLANNNTTKSSKTLDATDDPIQNWPKFYFRHESEWPNSLKSLLLKHRKQFRITDGIIYKIKSGSQPNNKSDKDLKYIPFGKRADLVDDFHSGFGHTGQANIYHYMKDRVWWPNMQPDINLWLSRCPQCQLSKRSDKSIHHAPMKPLDIPPPFARWHLDFIGELPTTKNNNKWILVAVDYATNWPIIKALPRATGDAIVNFIYEEIVQKFGNPVEIFTDRGQNFMSKVLQQYMVKIKSKHTLTSVFYPRSNSKCERVNQIIKSMLKKYVNGDVHSWDEYLEAVSFACRIRRHRTTGYSPFFLVYGVHPRIPGNFHRPFIHETTEIDQELITDDALTRICQLREKRFIAEEKMKLQGKKDKEKWDEKVKNGEAQIFDIGNYVLLRHESKKDLEYNWMGPYIVKNRNLDFNVYEIKEVDGKDYKSWVHTDRLQLVKFNGDNISNSWYIPRMARA</sequence>
<dbReference type="FunFam" id="3.30.70.270:FF:000003">
    <property type="entry name" value="Transposon Ty3-G Gag-Pol polyprotein"/>
    <property type="match status" value="1"/>
</dbReference>
<proteinExistence type="predicted"/>
<dbReference type="InterPro" id="IPR000477">
    <property type="entry name" value="RT_dom"/>
</dbReference>
<accession>A0A8H7QCM3</accession>
<dbReference type="Gene3D" id="3.10.10.10">
    <property type="entry name" value="HIV Type 1 Reverse Transcriptase, subunit A, domain 1"/>
    <property type="match status" value="1"/>
</dbReference>
<dbReference type="Gene3D" id="3.30.420.10">
    <property type="entry name" value="Ribonuclease H-like superfamily/Ribonuclease H"/>
    <property type="match status" value="1"/>
</dbReference>
<evidence type="ECO:0000256" key="9">
    <source>
        <dbReference type="ARBA" id="ARBA00022908"/>
    </source>
</evidence>
<dbReference type="CDD" id="cd00303">
    <property type="entry name" value="retropepsin_like"/>
    <property type="match status" value="1"/>
</dbReference>
<dbReference type="PROSITE" id="PS50994">
    <property type="entry name" value="INTEGRASE"/>
    <property type="match status" value="1"/>
</dbReference>
<dbReference type="EMBL" id="JAEPRC010000969">
    <property type="protein sequence ID" value="KAG2190439.1"/>
    <property type="molecule type" value="Genomic_DNA"/>
</dbReference>
<dbReference type="Proteomes" id="UP000650833">
    <property type="component" value="Unassembled WGS sequence"/>
</dbReference>
<dbReference type="OrthoDB" id="2232212at2759"/>
<keyword evidence="15" id="KW-1185">Reference proteome</keyword>
<evidence type="ECO:0000256" key="10">
    <source>
        <dbReference type="ARBA" id="ARBA00022918"/>
    </source>
</evidence>
<organism evidence="14 15">
    <name type="scientific">Mucor plumbeus</name>
    <dbReference type="NCBI Taxonomy" id="97098"/>
    <lineage>
        <taxon>Eukaryota</taxon>
        <taxon>Fungi</taxon>
        <taxon>Fungi incertae sedis</taxon>
        <taxon>Mucoromycota</taxon>
        <taxon>Mucoromycotina</taxon>
        <taxon>Mucoromycetes</taxon>
        <taxon>Mucorales</taxon>
        <taxon>Mucorineae</taxon>
        <taxon>Mucoraceae</taxon>
        <taxon>Mucor</taxon>
    </lineage>
</organism>
<dbReference type="PANTHER" id="PTHR37984">
    <property type="entry name" value="PROTEIN CBG26694"/>
    <property type="match status" value="1"/>
</dbReference>
<dbReference type="Gene3D" id="3.30.70.270">
    <property type="match status" value="2"/>
</dbReference>
<evidence type="ECO:0000256" key="7">
    <source>
        <dbReference type="ARBA" id="ARBA00022842"/>
    </source>
</evidence>
<keyword evidence="2" id="KW-0548">Nucleotidyltransferase</keyword>
<evidence type="ECO:0000313" key="15">
    <source>
        <dbReference type="Proteomes" id="UP000650833"/>
    </source>
</evidence>
<gene>
    <name evidence="14" type="ORF">INT46_004378</name>
</gene>
<dbReference type="Pfam" id="PF00665">
    <property type="entry name" value="rve"/>
    <property type="match status" value="1"/>
</dbReference>
<evidence type="ECO:0000256" key="1">
    <source>
        <dbReference type="ARBA" id="ARBA00022679"/>
    </source>
</evidence>
<feature type="compositionally biased region" description="Low complexity" evidence="12">
    <location>
        <begin position="45"/>
        <end position="81"/>
    </location>
</feature>